<organism evidence="3 4">
    <name type="scientific">Sinanodonta woodiana</name>
    <name type="common">Chinese pond mussel</name>
    <name type="synonym">Anodonta woodiana</name>
    <dbReference type="NCBI Taxonomy" id="1069815"/>
    <lineage>
        <taxon>Eukaryota</taxon>
        <taxon>Metazoa</taxon>
        <taxon>Spiralia</taxon>
        <taxon>Lophotrochozoa</taxon>
        <taxon>Mollusca</taxon>
        <taxon>Bivalvia</taxon>
        <taxon>Autobranchia</taxon>
        <taxon>Heteroconchia</taxon>
        <taxon>Palaeoheterodonta</taxon>
        <taxon>Unionida</taxon>
        <taxon>Unionoidea</taxon>
        <taxon>Unionidae</taxon>
        <taxon>Unioninae</taxon>
        <taxon>Sinanodonta</taxon>
    </lineage>
</organism>
<protein>
    <recommendedName>
        <fullName evidence="5">Mid2 domain-containing protein</fullName>
    </recommendedName>
</protein>
<keyword evidence="2" id="KW-1133">Transmembrane helix</keyword>
<evidence type="ECO:0000256" key="2">
    <source>
        <dbReference type="SAM" id="Phobius"/>
    </source>
</evidence>
<feature type="region of interest" description="Disordered" evidence="1">
    <location>
        <begin position="78"/>
        <end position="156"/>
    </location>
</feature>
<comment type="caution">
    <text evidence="3">The sequence shown here is derived from an EMBL/GenBank/DDBJ whole genome shotgun (WGS) entry which is preliminary data.</text>
</comment>
<proteinExistence type="predicted"/>
<feature type="transmembrane region" description="Helical" evidence="2">
    <location>
        <begin position="25"/>
        <end position="48"/>
    </location>
</feature>
<keyword evidence="2" id="KW-0472">Membrane</keyword>
<evidence type="ECO:0000313" key="4">
    <source>
        <dbReference type="Proteomes" id="UP001634394"/>
    </source>
</evidence>
<dbReference type="AlphaFoldDB" id="A0ABD3TKB7"/>
<dbReference type="Proteomes" id="UP001634394">
    <property type="component" value="Unassembled WGS sequence"/>
</dbReference>
<keyword evidence="4" id="KW-1185">Reference proteome</keyword>
<feature type="compositionally biased region" description="Polar residues" evidence="1">
    <location>
        <begin position="124"/>
        <end position="133"/>
    </location>
</feature>
<evidence type="ECO:0000256" key="1">
    <source>
        <dbReference type="SAM" id="MobiDB-lite"/>
    </source>
</evidence>
<feature type="compositionally biased region" description="Polar residues" evidence="1">
    <location>
        <begin position="83"/>
        <end position="97"/>
    </location>
</feature>
<keyword evidence="2" id="KW-0812">Transmembrane</keyword>
<sequence length="188" mass="21066">MNITGVTTATGGYEATKKNSSKSTLYIGIGIVAGIAVITIIIAIVIICKRRRRKRQRHGSSKRHLVTTRGFSVLEHRRGQGHIDSTNEFEVYTNVQHTSRSSETSDSSPRTNAPKKPDRKRINSKSTGNSQYENVHLVRSSDSAVRKSASMDSNIPYIDRTLEKDLDDVFSQDDVFHPNDNFAMNDRK</sequence>
<name>A0ABD3TKB7_SINWO</name>
<feature type="compositionally biased region" description="Low complexity" evidence="1">
    <location>
        <begin position="98"/>
        <end position="111"/>
    </location>
</feature>
<accession>A0ABD3TKB7</accession>
<gene>
    <name evidence="3" type="ORF">ACJMK2_022865</name>
</gene>
<evidence type="ECO:0000313" key="3">
    <source>
        <dbReference type="EMBL" id="KAL3837514.1"/>
    </source>
</evidence>
<evidence type="ECO:0008006" key="5">
    <source>
        <dbReference type="Google" id="ProtNLM"/>
    </source>
</evidence>
<reference evidence="3 4" key="1">
    <citation type="submission" date="2024-11" db="EMBL/GenBank/DDBJ databases">
        <title>Chromosome-level genome assembly of the freshwater bivalve Anodonta woodiana.</title>
        <authorList>
            <person name="Chen X."/>
        </authorList>
    </citation>
    <scope>NUCLEOTIDE SEQUENCE [LARGE SCALE GENOMIC DNA]</scope>
    <source>
        <strain evidence="3">MN2024</strain>
        <tissue evidence="3">Gills</tissue>
    </source>
</reference>
<dbReference type="EMBL" id="JBJQND010000018">
    <property type="protein sequence ID" value="KAL3837514.1"/>
    <property type="molecule type" value="Genomic_DNA"/>
</dbReference>
<dbReference type="EMBL" id="JBJQND010000018">
    <property type="protein sequence ID" value="KAL3837513.1"/>
    <property type="molecule type" value="Genomic_DNA"/>
</dbReference>